<name>A0A328UDW8_9FIRM</name>
<dbReference type="RefSeq" id="WP_112332128.1">
    <property type="nucleotide sequence ID" value="NZ_QLYR01000002.1"/>
</dbReference>
<gene>
    <name evidence="1" type="ORF">DPQ25_05215</name>
</gene>
<dbReference type="Proteomes" id="UP000249377">
    <property type="component" value="Unassembled WGS sequence"/>
</dbReference>
<accession>A0A328UDW8</accession>
<reference evidence="1 2" key="1">
    <citation type="submission" date="2018-06" db="EMBL/GenBank/DDBJ databases">
        <title>Noncontiguous genome sequence of Ruminococcaceae bacterium ASD2818.</title>
        <authorList>
            <person name="Chaplin A.V."/>
            <person name="Sokolova S.R."/>
            <person name="Kochetkova T.O."/>
            <person name="Goltsov A.Y."/>
            <person name="Trofimov D.Y."/>
            <person name="Efimov B.A."/>
        </authorList>
    </citation>
    <scope>NUCLEOTIDE SEQUENCE [LARGE SCALE GENOMIC DNA]</scope>
    <source>
        <strain evidence="1 2">ASD2818</strain>
    </source>
</reference>
<evidence type="ECO:0000313" key="1">
    <source>
        <dbReference type="EMBL" id="RAQ29698.1"/>
    </source>
</evidence>
<dbReference type="EMBL" id="QLYR01000002">
    <property type="protein sequence ID" value="RAQ29698.1"/>
    <property type="molecule type" value="Genomic_DNA"/>
</dbReference>
<dbReference type="InterPro" id="IPR027268">
    <property type="entry name" value="Peptidase_M4/M1_CTD_sf"/>
</dbReference>
<protein>
    <recommendedName>
        <fullName evidence="3">Peptidase M1 membrane alanine aminopeptidase domain-containing protein</fullName>
    </recommendedName>
</protein>
<sequence>MSQNAMKVTVKFQNNEFFASANINCPNNTEKELSFILNNDLVITSIFGENITYQKTDTISPTFRSLSQVIKVTGNEPIQNITIAYCGSVQFDLEKRKNWHNIVTDDFVSLSFYSAWYPQEMSIDISIDKVIIEDGQRWFVIKGTYNDKNSTWEYGNQGFDPYNIVAYNRALMKKVSSEYMSIYFLDDSIALQAEKANEIYNDIVNFYNGDLFQKINISTLDIACAWPFITVGGAYRRKDFMWCTSLGNSEAEISWLFAHETAHIWCAGADTGSWEDWLNETTAEWASLLFALKNNDTNLFNYILQPKIEQSTTLPPIKTLDGTRPDGVHDKGTVLFYKIYNDIGFDSMKKVIRCFTDLENKNTYGYLNALRKNGFSHVADVIKENLEK</sequence>
<dbReference type="SUPFAM" id="SSF55486">
    <property type="entry name" value="Metalloproteases ('zincins'), catalytic domain"/>
    <property type="match status" value="1"/>
</dbReference>
<proteinExistence type="predicted"/>
<organism evidence="1 2">
    <name type="scientific">Hydrogeniiclostridium mannosilyticum</name>
    <dbReference type="NCBI Taxonomy" id="2764322"/>
    <lineage>
        <taxon>Bacteria</taxon>
        <taxon>Bacillati</taxon>
        <taxon>Bacillota</taxon>
        <taxon>Clostridia</taxon>
        <taxon>Eubacteriales</taxon>
        <taxon>Acutalibacteraceae</taxon>
        <taxon>Hydrogeniiclostridium</taxon>
    </lineage>
</organism>
<keyword evidence="2" id="KW-1185">Reference proteome</keyword>
<evidence type="ECO:0008006" key="3">
    <source>
        <dbReference type="Google" id="ProtNLM"/>
    </source>
</evidence>
<comment type="caution">
    <text evidence="1">The sequence shown here is derived from an EMBL/GenBank/DDBJ whole genome shotgun (WGS) entry which is preliminary data.</text>
</comment>
<dbReference type="Gene3D" id="1.10.390.10">
    <property type="entry name" value="Neutral Protease Domain 2"/>
    <property type="match status" value="1"/>
</dbReference>
<dbReference type="AlphaFoldDB" id="A0A328UDW8"/>
<evidence type="ECO:0000313" key="2">
    <source>
        <dbReference type="Proteomes" id="UP000249377"/>
    </source>
</evidence>